<evidence type="ECO:0000256" key="1">
    <source>
        <dbReference type="SAM" id="SignalP"/>
    </source>
</evidence>
<feature type="domain" description="Cytochrome C Planctomycete-type" evidence="4">
    <location>
        <begin position="37"/>
        <end position="95"/>
    </location>
</feature>
<feature type="signal peptide" evidence="1">
    <location>
        <begin position="1"/>
        <end position="22"/>
    </location>
</feature>
<keyword evidence="1" id="KW-0732">Signal</keyword>
<keyword evidence="6" id="KW-1185">Reference proteome</keyword>
<dbReference type="RefSeq" id="WP_146394319.1">
    <property type="nucleotide sequence ID" value="NZ_SJPK01000045.1"/>
</dbReference>
<dbReference type="InterPro" id="IPR011429">
    <property type="entry name" value="Cyt_c_Planctomycete-type"/>
</dbReference>
<dbReference type="Pfam" id="PF07587">
    <property type="entry name" value="PSD1"/>
    <property type="match status" value="2"/>
</dbReference>
<feature type="domain" description="DUF1553" evidence="3">
    <location>
        <begin position="685"/>
        <end position="764"/>
    </location>
</feature>
<dbReference type="AlphaFoldDB" id="A0A5C5WM18"/>
<dbReference type="Pfam" id="PF07635">
    <property type="entry name" value="PSCyt1"/>
    <property type="match status" value="1"/>
</dbReference>
<reference evidence="5 6" key="1">
    <citation type="submission" date="2019-02" db="EMBL/GenBank/DDBJ databases">
        <title>Deep-cultivation of Planctomycetes and their phenomic and genomic characterization uncovers novel biology.</title>
        <authorList>
            <person name="Wiegand S."/>
            <person name="Jogler M."/>
            <person name="Boedeker C."/>
            <person name="Pinto D."/>
            <person name="Vollmers J."/>
            <person name="Rivas-Marin E."/>
            <person name="Kohn T."/>
            <person name="Peeters S.H."/>
            <person name="Heuer A."/>
            <person name="Rast P."/>
            <person name="Oberbeckmann S."/>
            <person name="Bunk B."/>
            <person name="Jeske O."/>
            <person name="Meyerdierks A."/>
            <person name="Storesund J.E."/>
            <person name="Kallscheuer N."/>
            <person name="Luecker S."/>
            <person name="Lage O.M."/>
            <person name="Pohl T."/>
            <person name="Merkel B.J."/>
            <person name="Hornburger P."/>
            <person name="Mueller R.-W."/>
            <person name="Bruemmer F."/>
            <person name="Labrenz M."/>
            <person name="Spormann A.M."/>
            <person name="Op Den Camp H."/>
            <person name="Overmann J."/>
            <person name="Amann R."/>
            <person name="Jetten M.S.M."/>
            <person name="Mascher T."/>
            <person name="Medema M.H."/>
            <person name="Devos D.P."/>
            <person name="Kaster A.-K."/>
            <person name="Ovreas L."/>
            <person name="Rohde M."/>
            <person name="Galperin M.Y."/>
            <person name="Jogler C."/>
        </authorList>
    </citation>
    <scope>NUCLEOTIDE SEQUENCE [LARGE SCALE GENOMIC DNA]</scope>
    <source>
        <strain evidence="5 6">CA85</strain>
    </source>
</reference>
<evidence type="ECO:0000313" key="5">
    <source>
        <dbReference type="EMBL" id="TWT51657.1"/>
    </source>
</evidence>
<name>A0A5C5WM18_9BACT</name>
<feature type="chain" id="PRO_5023108894" evidence="1">
    <location>
        <begin position="23"/>
        <end position="791"/>
    </location>
</feature>
<dbReference type="OrthoDB" id="127107at2"/>
<comment type="caution">
    <text evidence="5">The sequence shown here is derived from an EMBL/GenBank/DDBJ whole genome shotgun (WGS) entry which is preliminary data.</text>
</comment>
<dbReference type="SUPFAM" id="SSF49785">
    <property type="entry name" value="Galactose-binding domain-like"/>
    <property type="match status" value="1"/>
</dbReference>
<sequence length="791" mass="88575" precursor="true">MKPLYLLLLAVSIAVSPRPSWAVDFAHEVMPILREHCAQCHAGSNQKGGLGMNTRANLLAGGESGGVVEPGEAEYSRLIELIETDDESERMPPDGPRVPPEDVAILKKWIDAGMAWDPEITLGESAWEPELAPRVVHLPPARDHRSHPIDRILDNDLATRDQTPPPPVSDAVFMRRASLDAIGLLPSAEELQAFLADPAGDKRERLIKQLLAREVDYADHWLTTWNDLLRNDYTGTGYITGGRTQITPWLYTALRLNQPYDEMVRDLIAPSEDSAGFINGIQWRGDVNASQTREIQFAQSISQVFLGINMKCASCHDSFIDRWTLSEAYNLAAIYSDEPLELNRCDIPIGTMATPKWIFPELGDIDPEAPKEKRLEQLAELMTHPDNGRFTRTIVNRIWERLMGRGIVHPVDAMGTKPWNDDLLDYLAVRFAQDDYDLKKFIQFVMTSQAYQSETVVLGKEPGEDYEYAGPIAKRMTAEQLLDSIWQITGTQPVEMVADVDRSPREDVQDNAAQQARLDPVPISAQWIWHAGETGKKSELRKTFQLNATPSAAVVSVTCDNAFTMTINGRQVAASRQWTEPAYVDVQQYLRAGENVIEVDAEMFGGAAGFICQFSVIDGGERFQVTSDKTWQARRPGSEQWATAKEIAPHGAEPWGEILDIDASFHPPRGPSPPVRAALVKNDFLMRSLGRPNRDLVVTSRPAELTTLQAIDLANGEILANYLNRGAENLVAEGWTAPELLEWLYRCAFSRPPTTSERTYLLEVLGEHPDLVDVEDLLWMVFMQPEFQMIR</sequence>
<organism evidence="5 6">
    <name type="scientific">Allorhodopirellula solitaria</name>
    <dbReference type="NCBI Taxonomy" id="2527987"/>
    <lineage>
        <taxon>Bacteria</taxon>
        <taxon>Pseudomonadati</taxon>
        <taxon>Planctomycetota</taxon>
        <taxon>Planctomycetia</taxon>
        <taxon>Pirellulales</taxon>
        <taxon>Pirellulaceae</taxon>
        <taxon>Allorhodopirellula</taxon>
    </lineage>
</organism>
<evidence type="ECO:0000259" key="4">
    <source>
        <dbReference type="Pfam" id="PF07635"/>
    </source>
</evidence>
<feature type="domain" description="DUF1549" evidence="2">
    <location>
        <begin position="148"/>
        <end position="336"/>
    </location>
</feature>
<evidence type="ECO:0000259" key="2">
    <source>
        <dbReference type="Pfam" id="PF07583"/>
    </source>
</evidence>
<evidence type="ECO:0000313" key="6">
    <source>
        <dbReference type="Proteomes" id="UP000318053"/>
    </source>
</evidence>
<protein>
    <submittedName>
        <fullName evidence="5">Planctomycete cytochrome C</fullName>
    </submittedName>
</protein>
<dbReference type="PANTHER" id="PTHR35889">
    <property type="entry name" value="CYCLOINULO-OLIGOSACCHARIDE FRUCTANOTRANSFERASE-RELATED"/>
    <property type="match status" value="1"/>
</dbReference>
<dbReference type="Pfam" id="PF07583">
    <property type="entry name" value="PSCyt2"/>
    <property type="match status" value="1"/>
</dbReference>
<proteinExistence type="predicted"/>
<dbReference type="Gene3D" id="2.60.120.260">
    <property type="entry name" value="Galactose-binding domain-like"/>
    <property type="match status" value="1"/>
</dbReference>
<dbReference type="Proteomes" id="UP000318053">
    <property type="component" value="Unassembled WGS sequence"/>
</dbReference>
<dbReference type="InterPro" id="IPR008979">
    <property type="entry name" value="Galactose-bd-like_sf"/>
</dbReference>
<evidence type="ECO:0000259" key="3">
    <source>
        <dbReference type="Pfam" id="PF07587"/>
    </source>
</evidence>
<dbReference type="EMBL" id="SJPK01000045">
    <property type="protein sequence ID" value="TWT51657.1"/>
    <property type="molecule type" value="Genomic_DNA"/>
</dbReference>
<dbReference type="PANTHER" id="PTHR35889:SF3">
    <property type="entry name" value="F-BOX DOMAIN-CONTAINING PROTEIN"/>
    <property type="match status" value="1"/>
</dbReference>
<gene>
    <name evidence="5" type="ORF">CA85_52270</name>
</gene>
<dbReference type="InterPro" id="IPR022655">
    <property type="entry name" value="DUF1553"/>
</dbReference>
<feature type="domain" description="DUF1553" evidence="3">
    <location>
        <begin position="376"/>
        <end position="499"/>
    </location>
</feature>
<accession>A0A5C5WM18</accession>
<dbReference type="InterPro" id="IPR011444">
    <property type="entry name" value="DUF1549"/>
</dbReference>